<dbReference type="GO" id="GO:0003977">
    <property type="term" value="F:UDP-N-acetylglucosamine diphosphorylase activity"/>
    <property type="evidence" value="ECO:0007669"/>
    <property type="project" value="TreeGrafter"/>
</dbReference>
<dbReference type="GO" id="GO:1990904">
    <property type="term" value="C:ribonucleoprotein complex"/>
    <property type="evidence" value="ECO:0007669"/>
    <property type="project" value="UniProtKB-KW"/>
</dbReference>
<dbReference type="GO" id="GO:0006364">
    <property type="term" value="P:rRNA processing"/>
    <property type="evidence" value="ECO:0007669"/>
    <property type="project" value="InterPro"/>
</dbReference>
<dbReference type="GO" id="GO:0043022">
    <property type="term" value="F:ribosome binding"/>
    <property type="evidence" value="ECO:0007669"/>
    <property type="project" value="InterPro"/>
</dbReference>
<dbReference type="PANTHER" id="PTHR11952">
    <property type="entry name" value="UDP- GLUCOSE PYROPHOSPHORYLASE"/>
    <property type="match status" value="1"/>
</dbReference>
<dbReference type="EMBL" id="JAUESC010000385">
    <property type="protein sequence ID" value="KAK0579737.1"/>
    <property type="molecule type" value="Genomic_DNA"/>
</dbReference>
<proteinExistence type="inferred from homology"/>
<dbReference type="InterPro" id="IPR011961">
    <property type="entry name" value="RimM"/>
</dbReference>
<evidence type="ECO:0000313" key="7">
    <source>
        <dbReference type="Proteomes" id="UP001168877"/>
    </source>
</evidence>
<dbReference type="FunFam" id="2.30.30.240:FF:000002">
    <property type="entry name" value="Ribosome maturation factor rimM"/>
    <property type="match status" value="1"/>
</dbReference>
<dbReference type="InterPro" id="IPR029044">
    <property type="entry name" value="Nucleotide-diphossugar_trans"/>
</dbReference>
<feature type="domain" description="Ribosome maturation factor RimM PRC barrel" evidence="5">
    <location>
        <begin position="177"/>
        <end position="263"/>
    </location>
</feature>
<dbReference type="InterPro" id="IPR009000">
    <property type="entry name" value="Transl_B-barrel_sf"/>
</dbReference>
<organism evidence="6 7">
    <name type="scientific">Acer saccharum</name>
    <name type="common">Sugar maple</name>
    <dbReference type="NCBI Taxonomy" id="4024"/>
    <lineage>
        <taxon>Eukaryota</taxon>
        <taxon>Viridiplantae</taxon>
        <taxon>Streptophyta</taxon>
        <taxon>Embryophyta</taxon>
        <taxon>Tracheophyta</taxon>
        <taxon>Spermatophyta</taxon>
        <taxon>Magnoliopsida</taxon>
        <taxon>eudicotyledons</taxon>
        <taxon>Gunneridae</taxon>
        <taxon>Pentapetalae</taxon>
        <taxon>rosids</taxon>
        <taxon>malvids</taxon>
        <taxon>Sapindales</taxon>
        <taxon>Sapindaceae</taxon>
        <taxon>Hippocastanoideae</taxon>
        <taxon>Acereae</taxon>
        <taxon>Acer</taxon>
    </lineage>
</organism>
<evidence type="ECO:0000256" key="2">
    <source>
        <dbReference type="ARBA" id="ARBA00022980"/>
    </source>
</evidence>
<evidence type="ECO:0000259" key="4">
    <source>
        <dbReference type="Pfam" id="PF01782"/>
    </source>
</evidence>
<dbReference type="Pfam" id="PF01782">
    <property type="entry name" value="RimM"/>
    <property type="match status" value="1"/>
</dbReference>
<name>A0AA39RVV3_ACESA</name>
<dbReference type="Proteomes" id="UP001168877">
    <property type="component" value="Unassembled WGS sequence"/>
</dbReference>
<dbReference type="InterPro" id="IPR039741">
    <property type="entry name" value="UDP-sugar_pyrophosphorylase"/>
</dbReference>
<keyword evidence="2" id="KW-0689">Ribosomal protein</keyword>
<accession>A0AA39RVV3</accession>
<evidence type="ECO:0000259" key="5">
    <source>
        <dbReference type="Pfam" id="PF24986"/>
    </source>
</evidence>
<dbReference type="GO" id="GO:0005840">
    <property type="term" value="C:ribosome"/>
    <property type="evidence" value="ECO:0007669"/>
    <property type="project" value="UniProtKB-KW"/>
</dbReference>
<dbReference type="Gene3D" id="2.40.30.60">
    <property type="entry name" value="RimM"/>
    <property type="match status" value="1"/>
</dbReference>
<protein>
    <submittedName>
        <fullName evidence="6">Uncharacterized protein</fullName>
    </submittedName>
</protein>
<dbReference type="GO" id="GO:0003735">
    <property type="term" value="F:structural constituent of ribosome"/>
    <property type="evidence" value="ECO:0007669"/>
    <property type="project" value="InterPro"/>
</dbReference>
<evidence type="ECO:0000256" key="1">
    <source>
        <dbReference type="ARBA" id="ARBA00008431"/>
    </source>
</evidence>
<dbReference type="FunFam" id="3.90.550.10:FF:000281">
    <property type="entry name" value="16S rRNA processing protein RimM family"/>
    <property type="match status" value="1"/>
</dbReference>
<reference evidence="6" key="1">
    <citation type="journal article" date="2022" name="Plant J.">
        <title>Strategies of tolerance reflected in two North American maple genomes.</title>
        <authorList>
            <person name="McEvoy S.L."/>
            <person name="Sezen U.U."/>
            <person name="Trouern-Trend A."/>
            <person name="McMahon S.M."/>
            <person name="Schaberg P.G."/>
            <person name="Yang J."/>
            <person name="Wegrzyn J.L."/>
            <person name="Swenson N.G."/>
        </authorList>
    </citation>
    <scope>NUCLEOTIDE SEQUENCE</scope>
    <source>
        <strain evidence="6">NS2018</strain>
    </source>
</reference>
<dbReference type="InterPro" id="IPR036976">
    <property type="entry name" value="RimM_N_sf"/>
</dbReference>
<dbReference type="InterPro" id="IPR011033">
    <property type="entry name" value="PRC_barrel-like_sf"/>
</dbReference>
<evidence type="ECO:0000313" key="6">
    <source>
        <dbReference type="EMBL" id="KAK0579737.1"/>
    </source>
</evidence>
<reference evidence="6" key="2">
    <citation type="submission" date="2023-06" db="EMBL/GenBank/DDBJ databases">
        <authorList>
            <person name="Swenson N.G."/>
            <person name="Wegrzyn J.L."/>
            <person name="Mcevoy S.L."/>
        </authorList>
    </citation>
    <scope>NUCLEOTIDE SEQUENCE</scope>
    <source>
        <strain evidence="6">NS2018</strain>
        <tissue evidence="6">Leaf</tissue>
    </source>
</reference>
<dbReference type="SUPFAM" id="SSF50346">
    <property type="entry name" value="PRC-barrel domain"/>
    <property type="match status" value="1"/>
</dbReference>
<dbReference type="HAMAP" id="MF_00014">
    <property type="entry name" value="Ribosome_mat_RimM"/>
    <property type="match status" value="1"/>
</dbReference>
<dbReference type="AlphaFoldDB" id="A0AA39RVV3"/>
<sequence length="811" mass="92414">MQRISLVCCSSNQLFLSPNYHSSPHLPLPNRFSRSSSAQLRFSSLQNYRHALSPLYSSATQEIVETSTSGSEFVEVGYLSSVHGLQGEICVKPSTDFPELRFSNPGRRWLRQQILGSETIQEVQLIEGREHYGQKCWILAFDGIDTVDQARLLVGSTLLAREGDRPELENDEFYTRDLVGMRVVLKETRELVGTVVNVFNSGASDLLHVMLHSSVNMPDGNGKAKSAETDVSCHLVWVPFVEEIVPNVDMNRREMLITPPKGLLELNIRTDQRSKKERRQLEWKERKKFQKRLIAAKKKLCEMEQQHVFHGFRFGEKSQTSLLADQIVSVNSKLLQHVLQNIKIPSKRLNVTELINATRSKLMRSTLKISKGCLTPCASEEKVGAHFSLQEKGHHLVSKGKIAMVLVVNDSEKQGSGCDPDSVGFGNIEHKPSALLQTLFCHDQRFVKTEDRASMPLVLVCPAYEIQTLEKLFLNNDYFAFDSKKVWFLEEEKLPVVSNSPEEQKRYKILMKSPWEILQTPVGSGGVISLLSSHNILENLNELGVDYIEICTTSGRHIDWNPVLPGFVNSCGADIGIQISEDTQNLEENFNMIFSTDFMKKFTKQINKLEFDAILKSNSHVEKVDKEWIDIIPSSPNSMEFRSSIYSCLNVCDLNKVQIARLPSKTLTEEDGKLKEEKMAAPLLTKKIVKKRTKHFKRPQSDRKISVKTNWRRPKGIDSRVRRKFKGCTLMPNIGYGTDKKTRHYLPNGFKKFVVHNAKELELLMMHNRTYCAEIAHDVSTKKRREIVERASQLDVVVTNKLARLRSQEDE</sequence>
<dbReference type="Gene3D" id="2.30.30.240">
    <property type="entry name" value="PRC-barrel domain"/>
    <property type="match status" value="1"/>
</dbReference>
<dbReference type="SUPFAM" id="SSF50447">
    <property type="entry name" value="Translation proteins"/>
    <property type="match status" value="1"/>
</dbReference>
<dbReference type="SMART" id="SM01393">
    <property type="entry name" value="Ribosomal_L32e"/>
    <property type="match status" value="1"/>
</dbReference>
<dbReference type="Gene3D" id="3.90.550.10">
    <property type="entry name" value="Spore Coat Polysaccharide Biosynthesis Protein SpsA, Chain A"/>
    <property type="match status" value="1"/>
</dbReference>
<dbReference type="Pfam" id="PF24986">
    <property type="entry name" value="PRC_RimM"/>
    <property type="match status" value="1"/>
</dbReference>
<keyword evidence="7" id="KW-1185">Reference proteome</keyword>
<dbReference type="SUPFAM" id="SSF52042">
    <property type="entry name" value="Ribosomal protein L32e"/>
    <property type="match status" value="1"/>
</dbReference>
<keyword evidence="3" id="KW-0687">Ribonucleoprotein</keyword>
<dbReference type="InterPro" id="IPR036351">
    <property type="entry name" value="Ribosomal_eL32_sf"/>
</dbReference>
<dbReference type="InterPro" id="IPR001515">
    <property type="entry name" value="Ribosomal_eL32"/>
</dbReference>
<dbReference type="GO" id="GO:0006048">
    <property type="term" value="P:UDP-N-acetylglucosamine biosynthetic process"/>
    <property type="evidence" value="ECO:0007669"/>
    <property type="project" value="TreeGrafter"/>
</dbReference>
<comment type="similarity">
    <text evidence="1">Belongs to the eukaryotic ribosomal protein eL32 family.</text>
</comment>
<dbReference type="SUPFAM" id="SSF53448">
    <property type="entry name" value="Nucleotide-diphospho-sugar transferases"/>
    <property type="match status" value="1"/>
</dbReference>
<dbReference type="GO" id="GO:0006412">
    <property type="term" value="P:translation"/>
    <property type="evidence" value="ECO:0007669"/>
    <property type="project" value="InterPro"/>
</dbReference>
<dbReference type="Pfam" id="PF01655">
    <property type="entry name" value="Ribosomal_L32e"/>
    <property type="match status" value="1"/>
</dbReference>
<dbReference type="NCBIfam" id="TIGR02273">
    <property type="entry name" value="16S_RimM"/>
    <property type="match status" value="1"/>
</dbReference>
<dbReference type="InterPro" id="IPR002676">
    <property type="entry name" value="RimM_N"/>
</dbReference>
<feature type="domain" description="RimM N-terminal" evidence="4">
    <location>
        <begin position="76"/>
        <end position="162"/>
    </location>
</feature>
<dbReference type="PANTHER" id="PTHR11952:SF10">
    <property type="entry name" value="16S RRNA PROCESSING PROTEIN RIMM FAMILY"/>
    <property type="match status" value="1"/>
</dbReference>
<gene>
    <name evidence="6" type="ORF">LWI29_030737</name>
</gene>
<dbReference type="InterPro" id="IPR056792">
    <property type="entry name" value="PRC_RimM"/>
</dbReference>
<dbReference type="CDD" id="cd00513">
    <property type="entry name" value="Ribosomal_L32_L32e"/>
    <property type="match status" value="1"/>
</dbReference>
<comment type="caution">
    <text evidence="6">The sequence shown here is derived from an EMBL/GenBank/DDBJ whole genome shotgun (WGS) entry which is preliminary data.</text>
</comment>
<evidence type="ECO:0000256" key="3">
    <source>
        <dbReference type="ARBA" id="ARBA00023274"/>
    </source>
</evidence>